<feature type="region of interest" description="Disordered" evidence="1">
    <location>
        <begin position="90"/>
        <end position="138"/>
    </location>
</feature>
<evidence type="ECO:0000256" key="1">
    <source>
        <dbReference type="SAM" id="MobiDB-lite"/>
    </source>
</evidence>
<evidence type="ECO:0000256" key="2">
    <source>
        <dbReference type="SAM" id="Phobius"/>
    </source>
</evidence>
<dbReference type="Pfam" id="PF05569">
    <property type="entry name" value="Peptidase_M56"/>
    <property type="match status" value="1"/>
</dbReference>
<reference evidence="4 5" key="1">
    <citation type="submission" date="2017-10" db="EMBL/GenBank/DDBJ databases">
        <title>Draft genome of Longibacter Salinarum.</title>
        <authorList>
            <person name="Goh K.M."/>
            <person name="Shamsir M.S."/>
            <person name="Lim S.W."/>
        </authorList>
    </citation>
    <scope>NUCLEOTIDE SEQUENCE [LARGE SCALE GENOMIC DNA]</scope>
    <source>
        <strain evidence="4 5">KCTC 52045</strain>
    </source>
</reference>
<dbReference type="PANTHER" id="PTHR34978:SF3">
    <property type="entry name" value="SLR0241 PROTEIN"/>
    <property type="match status" value="1"/>
</dbReference>
<dbReference type="CDD" id="cd07341">
    <property type="entry name" value="M56_BlaR1_MecR1_like"/>
    <property type="match status" value="1"/>
</dbReference>
<comment type="caution">
    <text evidence="4">The sequence shown here is derived from an EMBL/GenBank/DDBJ whole genome shotgun (WGS) entry which is preliminary data.</text>
</comment>
<dbReference type="Gene3D" id="3.30.2010.10">
    <property type="entry name" value="Metalloproteases ('zincins'), catalytic domain"/>
    <property type="match status" value="1"/>
</dbReference>
<keyword evidence="5" id="KW-1185">Reference proteome</keyword>
<dbReference type="AlphaFoldDB" id="A0A2A8D038"/>
<feature type="transmembrane region" description="Helical" evidence="2">
    <location>
        <begin position="63"/>
        <end position="82"/>
    </location>
</feature>
<proteinExistence type="predicted"/>
<gene>
    <name evidence="4" type="ORF">CRI94_03955</name>
</gene>
<feature type="transmembrane region" description="Helical" evidence="2">
    <location>
        <begin position="35"/>
        <end position="56"/>
    </location>
</feature>
<keyword evidence="2" id="KW-0812">Transmembrane</keyword>
<keyword evidence="2" id="KW-0472">Membrane</keyword>
<feature type="region of interest" description="Disordered" evidence="1">
    <location>
        <begin position="567"/>
        <end position="611"/>
    </location>
</feature>
<dbReference type="EMBL" id="PDEQ01000002">
    <property type="protein sequence ID" value="PEN14203.1"/>
    <property type="molecule type" value="Genomic_DNA"/>
</dbReference>
<feature type="domain" description="Peptidase M56" evidence="3">
    <location>
        <begin position="173"/>
        <end position="338"/>
    </location>
</feature>
<organism evidence="4 5">
    <name type="scientific">Longibacter salinarum</name>
    <dbReference type="NCBI Taxonomy" id="1850348"/>
    <lineage>
        <taxon>Bacteria</taxon>
        <taxon>Pseudomonadati</taxon>
        <taxon>Rhodothermota</taxon>
        <taxon>Rhodothermia</taxon>
        <taxon>Rhodothermales</taxon>
        <taxon>Salisaetaceae</taxon>
        <taxon>Longibacter</taxon>
    </lineage>
</organism>
<sequence>MMLTMESIISDSPVMLDAFSLWSVWSKAASPLGDLLILAVWQGAVVAATAVLLLALLRHVRPIWRYSVAVSALVLMLLLPVVSSGLQTAPPVPPGPSANAPPAPAPPTAVPPAPSPPDNPAPFEVGADQASPTPGESIAPWDVMQSAGAVVGAFVPPEMLAQWESAIDRTAPVWVALWLAGVSLLALRVTGGIWWIRRLRASARSLPYDMQSVAVQAAQRAGFDEAIAVRRSKRIEVPLVCGWYRPMIVLPESLMATCDREELEALLVHELSHVHRHDVMVGWLQAAAETLLFFHPGVWWLSKQVRREREHVTDDRVVESGIEPLTYAQALTHVAEQALLQRPAPGVALTPAASDGALLHRIRRMVTQGQTEPVRRSSLLCAAATLLLVPLLLVACSSQKPSTETTTEEVITSTVVIPHGEVDTMRSGTVVVDSVIVRDSDREEARRFIIRKDTSWVAQVDSIARAAARIDTAALRAQVKAFDLDMDRLRTVIRMSIEEVNTDSLIERSLRSLEGLDTLQLPRLMQLDSLSGPRIFRFQRMGDSLRALGMEQDVEVLREHAEHLRREAKRMEQRAEQMAREAEEAQRRRQEEQRELEREREQQKNDSNSRK</sequence>
<feature type="compositionally biased region" description="Pro residues" evidence="1">
    <location>
        <begin position="90"/>
        <end position="120"/>
    </location>
</feature>
<dbReference type="InterPro" id="IPR052173">
    <property type="entry name" value="Beta-lactam_resp_regulator"/>
</dbReference>
<feature type="transmembrane region" description="Helical" evidence="2">
    <location>
        <begin position="173"/>
        <end position="196"/>
    </location>
</feature>
<accession>A0A2A8D038</accession>
<dbReference type="PANTHER" id="PTHR34978">
    <property type="entry name" value="POSSIBLE SENSOR-TRANSDUCER PROTEIN BLAR"/>
    <property type="match status" value="1"/>
</dbReference>
<keyword evidence="2" id="KW-1133">Transmembrane helix</keyword>
<dbReference type="InterPro" id="IPR008756">
    <property type="entry name" value="Peptidase_M56"/>
</dbReference>
<protein>
    <recommendedName>
        <fullName evidence="3">Peptidase M56 domain-containing protein</fullName>
    </recommendedName>
</protein>
<name>A0A2A8D038_9BACT</name>
<evidence type="ECO:0000313" key="5">
    <source>
        <dbReference type="Proteomes" id="UP000220102"/>
    </source>
</evidence>
<dbReference type="Proteomes" id="UP000220102">
    <property type="component" value="Unassembled WGS sequence"/>
</dbReference>
<evidence type="ECO:0000313" key="4">
    <source>
        <dbReference type="EMBL" id="PEN14203.1"/>
    </source>
</evidence>
<evidence type="ECO:0000259" key="3">
    <source>
        <dbReference type="Pfam" id="PF05569"/>
    </source>
</evidence>